<protein>
    <submittedName>
        <fullName evidence="2">Uncharacterized protein</fullName>
    </submittedName>
</protein>
<evidence type="ECO:0000313" key="3">
    <source>
        <dbReference type="Proteomes" id="UP000316609"/>
    </source>
</evidence>
<name>A0A538TY33_UNCEI</name>
<keyword evidence="1" id="KW-0472">Membrane</keyword>
<gene>
    <name evidence="2" type="ORF">E6K78_00695</name>
</gene>
<dbReference type="AlphaFoldDB" id="A0A538TY33"/>
<feature type="transmembrane region" description="Helical" evidence="1">
    <location>
        <begin position="43"/>
        <end position="62"/>
    </location>
</feature>
<evidence type="ECO:0000256" key="1">
    <source>
        <dbReference type="SAM" id="Phobius"/>
    </source>
</evidence>
<proteinExistence type="predicted"/>
<keyword evidence="1" id="KW-1133">Transmembrane helix</keyword>
<reference evidence="2 3" key="1">
    <citation type="journal article" date="2019" name="Nat. Microbiol.">
        <title>Mediterranean grassland soil C-N compound turnover is dependent on rainfall and depth, and is mediated by genomically divergent microorganisms.</title>
        <authorList>
            <person name="Diamond S."/>
            <person name="Andeer P.F."/>
            <person name="Li Z."/>
            <person name="Crits-Christoph A."/>
            <person name="Burstein D."/>
            <person name="Anantharaman K."/>
            <person name="Lane K.R."/>
            <person name="Thomas B.C."/>
            <person name="Pan C."/>
            <person name="Northen T.R."/>
            <person name="Banfield J.F."/>
        </authorList>
    </citation>
    <scope>NUCLEOTIDE SEQUENCE [LARGE SCALE GENOMIC DNA]</scope>
    <source>
        <strain evidence="2">WS_8</strain>
    </source>
</reference>
<dbReference type="EMBL" id="VBOY01000007">
    <property type="protein sequence ID" value="TMQ68501.1"/>
    <property type="molecule type" value="Genomic_DNA"/>
</dbReference>
<comment type="caution">
    <text evidence="2">The sequence shown here is derived from an EMBL/GenBank/DDBJ whole genome shotgun (WGS) entry which is preliminary data.</text>
</comment>
<evidence type="ECO:0000313" key="2">
    <source>
        <dbReference type="EMBL" id="TMQ68501.1"/>
    </source>
</evidence>
<keyword evidence="1" id="KW-0812">Transmembrane</keyword>
<accession>A0A538TY33</accession>
<sequence>MSAATKLLSGWWAARRAGVNPRGSLRAGAATGLGVNAGIEPQLGPLAAAYVLFLAVLGPVLARTIEPLYAAFPGRKV</sequence>
<dbReference type="Proteomes" id="UP000316609">
    <property type="component" value="Unassembled WGS sequence"/>
</dbReference>
<organism evidence="2 3">
    <name type="scientific">Eiseniibacteriota bacterium</name>
    <dbReference type="NCBI Taxonomy" id="2212470"/>
    <lineage>
        <taxon>Bacteria</taxon>
        <taxon>Candidatus Eiseniibacteriota</taxon>
    </lineage>
</organism>